<organism evidence="3 4">
    <name type="scientific">Vannielia litorea</name>
    <dbReference type="NCBI Taxonomy" id="1217970"/>
    <lineage>
        <taxon>Bacteria</taxon>
        <taxon>Pseudomonadati</taxon>
        <taxon>Pseudomonadota</taxon>
        <taxon>Alphaproteobacteria</taxon>
        <taxon>Rhodobacterales</taxon>
        <taxon>Paracoccaceae</taxon>
        <taxon>Vannielia</taxon>
    </lineage>
</organism>
<dbReference type="EMBL" id="FSRL01000001">
    <property type="protein sequence ID" value="SIN90155.1"/>
    <property type="molecule type" value="Genomic_DNA"/>
</dbReference>
<dbReference type="Proteomes" id="UP000184932">
    <property type="component" value="Unassembled WGS sequence"/>
</dbReference>
<accession>A0A1N6F4G6</accession>
<keyword evidence="4" id="KW-1185">Reference proteome</keyword>
<dbReference type="InterPro" id="IPR038696">
    <property type="entry name" value="IalB_sf"/>
</dbReference>
<proteinExistence type="predicted"/>
<reference evidence="4" key="1">
    <citation type="submission" date="2016-11" db="EMBL/GenBank/DDBJ databases">
        <authorList>
            <person name="Varghese N."/>
            <person name="Submissions S."/>
        </authorList>
    </citation>
    <scope>NUCLEOTIDE SEQUENCE [LARGE SCALE GENOMIC DNA]</scope>
    <source>
        <strain evidence="4">DSM 29440</strain>
    </source>
</reference>
<sequence length="235" mass="24025">MQNLTKASFLALVIAATPLWAQEATTTEETTTETPATEAPAEGATEAPAEGGAAEAPATPGPDAGLNMGTPEGQEEQAAAGGAGQPYTKETHGDWELRCVQAGEAEAEQCQLYQLLNDEQGNSVAEINLFALPAGGQAVAGANIVTPLETLLTEQVSLSVDGSQGKRYPYTFCTRIGCVARIGMTAQDVAGFKAGNAATLTLVPAGAPDQKVRLRVSLSGFTAGFTSLQALVAGN</sequence>
<name>A0A1N6F4G6_9RHOB</name>
<dbReference type="RefSeq" id="WP_074255445.1">
    <property type="nucleotide sequence ID" value="NZ_FSRL01000001.1"/>
</dbReference>
<dbReference type="InterPro" id="IPR010642">
    <property type="entry name" value="Invasion_prot_B"/>
</dbReference>
<dbReference type="Gene3D" id="2.60.40.1880">
    <property type="entry name" value="Invasion associated locus B (IalB) protein"/>
    <property type="match status" value="1"/>
</dbReference>
<feature type="signal peptide" evidence="2">
    <location>
        <begin position="1"/>
        <end position="21"/>
    </location>
</feature>
<evidence type="ECO:0000313" key="3">
    <source>
        <dbReference type="EMBL" id="SIN90155.1"/>
    </source>
</evidence>
<dbReference type="STRING" id="1217970.SAMN05444002_1364"/>
<dbReference type="OrthoDB" id="9797912at2"/>
<evidence type="ECO:0000256" key="2">
    <source>
        <dbReference type="SAM" id="SignalP"/>
    </source>
</evidence>
<gene>
    <name evidence="3" type="ORF">SAMN05444002_1364</name>
</gene>
<feature type="compositionally biased region" description="Low complexity" evidence="1">
    <location>
        <begin position="23"/>
        <end position="62"/>
    </location>
</feature>
<dbReference type="AlphaFoldDB" id="A0A1N6F4G6"/>
<dbReference type="Pfam" id="PF06776">
    <property type="entry name" value="IalB"/>
    <property type="match status" value="1"/>
</dbReference>
<feature type="region of interest" description="Disordered" evidence="1">
    <location>
        <begin position="23"/>
        <end position="89"/>
    </location>
</feature>
<evidence type="ECO:0000313" key="4">
    <source>
        <dbReference type="Proteomes" id="UP000184932"/>
    </source>
</evidence>
<evidence type="ECO:0000256" key="1">
    <source>
        <dbReference type="SAM" id="MobiDB-lite"/>
    </source>
</evidence>
<keyword evidence="2" id="KW-0732">Signal</keyword>
<feature type="chain" id="PRO_5012387634" evidence="2">
    <location>
        <begin position="22"/>
        <end position="235"/>
    </location>
</feature>
<protein>
    <submittedName>
        <fullName evidence="3">Invasion protein IalB, involved in pathogenesis</fullName>
    </submittedName>
</protein>